<dbReference type="Gene3D" id="3.40.50.300">
    <property type="entry name" value="P-loop containing nucleotide triphosphate hydrolases"/>
    <property type="match status" value="1"/>
</dbReference>
<dbReference type="Gene3D" id="3.90.1740.10">
    <property type="entry name" value="2',3'-cyclic nucleotide 3'-phosphodiesterase superfamily"/>
    <property type="match status" value="1"/>
</dbReference>
<proteinExistence type="predicted"/>
<dbReference type="Proteomes" id="UP001321473">
    <property type="component" value="Unassembled WGS sequence"/>
</dbReference>
<organism evidence="1 2">
    <name type="scientific">Amblyomma americanum</name>
    <name type="common">Lone star tick</name>
    <dbReference type="NCBI Taxonomy" id="6943"/>
    <lineage>
        <taxon>Eukaryota</taxon>
        <taxon>Metazoa</taxon>
        <taxon>Ecdysozoa</taxon>
        <taxon>Arthropoda</taxon>
        <taxon>Chelicerata</taxon>
        <taxon>Arachnida</taxon>
        <taxon>Acari</taxon>
        <taxon>Parasitiformes</taxon>
        <taxon>Ixodida</taxon>
        <taxon>Ixodoidea</taxon>
        <taxon>Ixodidae</taxon>
        <taxon>Amblyomminae</taxon>
        <taxon>Amblyomma</taxon>
    </lineage>
</organism>
<reference evidence="1 2" key="1">
    <citation type="journal article" date="2023" name="Arcadia Sci">
        <title>De novo assembly of a long-read Amblyomma americanum tick genome.</title>
        <authorList>
            <person name="Chou S."/>
            <person name="Poskanzer K.E."/>
            <person name="Rollins M."/>
            <person name="Thuy-Boun P.S."/>
        </authorList>
    </citation>
    <scope>NUCLEOTIDE SEQUENCE [LARGE SCALE GENOMIC DNA]</scope>
    <source>
        <strain evidence="1">F_SG_1</strain>
        <tissue evidence="1">Salivary glands</tissue>
    </source>
</reference>
<feature type="non-terminal residue" evidence="1">
    <location>
        <position position="1"/>
    </location>
</feature>
<accession>A0AAQ4E361</accession>
<evidence type="ECO:0000313" key="1">
    <source>
        <dbReference type="EMBL" id="KAK8769136.1"/>
    </source>
</evidence>
<gene>
    <name evidence="1" type="ORF">V5799_014399</name>
</gene>
<sequence length="518" mass="58572">TSRIEKMMGDSGSVRAVNNTELLHHVDAPCIKVEKTQHFLRTHGRLLFLVRGPPGMGKGIVVDELEQLYPNSRSYWSDKLFTSPMAPERNKETMHKSHVLCASKIEGFMQNNVPVIINKSTNVMVWEIEPYLKLASKYAYTVILIDMPNYVALYPKNLTAANNKGLNETYFINRVKQWEQVHPFATGWSPRPEDAARLLERFRQLRLVLLKKRCSLDRKSVVDTCVFPFCLARLCLFGRTKVDKDYCCSEQVKKAYGRSDTLRVFGYAIAQGFVFAMVELSDDQALLTTGPDGIGCGHRADSDLFAGWMRTWEEVPCTVDIAKFTTEGGGGSRQEDWLRRDDKRIKLKDTPLSRITFMPLGSLDGTKYTYTGAVAAPWRLLSSKLHFWITQSAAGKVCAKTVAGIDVYGSRIEGVVLLVDLAVEMDVVFTGYYQPYTTAGSRLNLPQTRNQYLRRVSRHTCAQKGYMSSWDASVAAEPGDHVATRHALITARACDRRRWEMWRKGNVAHCNSEILVDI</sequence>
<dbReference type="EMBL" id="JARKHS020023065">
    <property type="protein sequence ID" value="KAK8769136.1"/>
    <property type="molecule type" value="Genomic_DNA"/>
</dbReference>
<comment type="caution">
    <text evidence="1">The sequence shown here is derived from an EMBL/GenBank/DDBJ whole genome shotgun (WGS) entry which is preliminary data.</text>
</comment>
<dbReference type="AlphaFoldDB" id="A0AAQ4E361"/>
<name>A0AAQ4E361_AMBAM</name>
<protein>
    <recommendedName>
        <fullName evidence="3">2',3'-cyclic-nucleotide 3'-phosphodiesterase</fullName>
    </recommendedName>
</protein>
<dbReference type="PANTHER" id="PTHR10156">
    <property type="entry name" value="2',3'-CYCLIC-NUCLEOTIDE 3'-PHOSPHODIESTERASE"/>
    <property type="match status" value="1"/>
</dbReference>
<dbReference type="InterPro" id="IPR027417">
    <property type="entry name" value="P-loop_NTPase"/>
</dbReference>
<dbReference type="PANTHER" id="PTHR10156:SF0">
    <property type="entry name" value="2',3'-CYCLIC-NUCLEOTIDE 3'-PHOSPHODIESTERASE"/>
    <property type="match status" value="1"/>
</dbReference>
<evidence type="ECO:0000313" key="2">
    <source>
        <dbReference type="Proteomes" id="UP001321473"/>
    </source>
</evidence>
<keyword evidence="2" id="KW-1185">Reference proteome</keyword>
<dbReference type="GO" id="GO:0004113">
    <property type="term" value="F:2',3'-cyclic-nucleotide 3'-phosphodiesterase activity"/>
    <property type="evidence" value="ECO:0007669"/>
    <property type="project" value="InterPro"/>
</dbReference>
<evidence type="ECO:0008006" key="3">
    <source>
        <dbReference type="Google" id="ProtNLM"/>
    </source>
</evidence>
<dbReference type="GO" id="GO:0009214">
    <property type="term" value="P:cyclic nucleotide catabolic process"/>
    <property type="evidence" value="ECO:0007669"/>
    <property type="project" value="InterPro"/>
</dbReference>
<dbReference type="GO" id="GO:0016020">
    <property type="term" value="C:membrane"/>
    <property type="evidence" value="ECO:0007669"/>
    <property type="project" value="InterPro"/>
</dbReference>
<dbReference type="GO" id="GO:0005737">
    <property type="term" value="C:cytoplasm"/>
    <property type="evidence" value="ECO:0007669"/>
    <property type="project" value="TreeGrafter"/>
</dbReference>
<dbReference type="InterPro" id="IPR008431">
    <property type="entry name" value="CNPase"/>
</dbReference>